<keyword evidence="4" id="KW-1185">Reference proteome</keyword>
<comment type="caution">
    <text evidence="3">The sequence shown here is derived from an EMBL/GenBank/DDBJ whole genome shotgun (WGS) entry which is preliminary data.</text>
</comment>
<dbReference type="RefSeq" id="WP_328277318.1">
    <property type="nucleotide sequence ID" value="NZ_JARTLD010000025.1"/>
</dbReference>
<evidence type="ECO:0000313" key="4">
    <source>
        <dbReference type="Proteomes" id="UP001343257"/>
    </source>
</evidence>
<gene>
    <name evidence="3" type="primary">spoIIIAF</name>
    <name evidence="3" type="ORF">P9847_09650</name>
</gene>
<feature type="compositionally biased region" description="Polar residues" evidence="1">
    <location>
        <begin position="191"/>
        <end position="203"/>
    </location>
</feature>
<sequence>MTWLSSWLKEIIMVVLLASFVDLILPSRSMERYVKLVLSLLILLTLLSPLIKLLTDAADIKLAGAFNRFNQQSAAGGSKGSLQQIMEQAQQLKNQQNQQSLEWAAREIAAQMQEQIRKQNGQNTAEVSVILGMDGMDRNSGADQNPYIKGVTVVLRPEDEAAAKQGGVDPEPGQDIRIDPVKPVQVEVQMDQAQGDSKSTKASSGKEGGSTPGSKSNDKAEAIKKMLGNTWGLEPETIIVQDGSAGDQKL</sequence>
<keyword evidence="2" id="KW-1133">Transmembrane helix</keyword>
<feature type="transmembrane region" description="Helical" evidence="2">
    <location>
        <begin position="6"/>
        <end position="26"/>
    </location>
</feature>
<accession>A0ABU6PRQ5</accession>
<evidence type="ECO:0000313" key="3">
    <source>
        <dbReference type="EMBL" id="MED5017564.1"/>
    </source>
</evidence>
<dbReference type="Proteomes" id="UP001343257">
    <property type="component" value="Unassembled WGS sequence"/>
</dbReference>
<organism evidence="3 4">
    <name type="scientific">Paenibacillus chibensis</name>
    <dbReference type="NCBI Taxonomy" id="59846"/>
    <lineage>
        <taxon>Bacteria</taxon>
        <taxon>Bacillati</taxon>
        <taxon>Bacillota</taxon>
        <taxon>Bacilli</taxon>
        <taxon>Bacillales</taxon>
        <taxon>Paenibacillaceae</taxon>
        <taxon>Paenibacillus</taxon>
    </lineage>
</organism>
<keyword evidence="2" id="KW-0472">Membrane</keyword>
<reference evidence="3 4" key="1">
    <citation type="submission" date="2023-03" db="EMBL/GenBank/DDBJ databases">
        <title>Bacillus Genome Sequencing.</title>
        <authorList>
            <person name="Dunlap C."/>
        </authorList>
    </citation>
    <scope>NUCLEOTIDE SEQUENCE [LARGE SCALE GENOMIC DNA]</scope>
    <source>
        <strain evidence="3 4">NRS-52</strain>
    </source>
</reference>
<keyword evidence="2" id="KW-0812">Transmembrane</keyword>
<dbReference type="InterPro" id="IPR014245">
    <property type="entry name" value="Spore_III_AF"/>
</dbReference>
<dbReference type="EMBL" id="JARTLD010000025">
    <property type="protein sequence ID" value="MED5017564.1"/>
    <property type="molecule type" value="Genomic_DNA"/>
</dbReference>
<feature type="region of interest" description="Disordered" evidence="1">
    <location>
        <begin position="187"/>
        <end position="250"/>
    </location>
</feature>
<evidence type="ECO:0000256" key="1">
    <source>
        <dbReference type="SAM" id="MobiDB-lite"/>
    </source>
</evidence>
<dbReference type="NCBIfam" id="TIGR02896">
    <property type="entry name" value="spore_III_AF"/>
    <property type="match status" value="1"/>
</dbReference>
<protein>
    <submittedName>
        <fullName evidence="3">Stage III sporulation protein AF</fullName>
    </submittedName>
</protein>
<name>A0ABU6PRQ5_9BACL</name>
<proteinExistence type="predicted"/>
<dbReference type="Pfam" id="PF09581">
    <property type="entry name" value="Spore_III_AF"/>
    <property type="match status" value="1"/>
</dbReference>
<feature type="transmembrane region" description="Helical" evidence="2">
    <location>
        <begin position="33"/>
        <end position="51"/>
    </location>
</feature>
<evidence type="ECO:0000256" key="2">
    <source>
        <dbReference type="SAM" id="Phobius"/>
    </source>
</evidence>